<name>A0ABU4SL19_9GAMM</name>
<comment type="caution">
    <text evidence="2">The sequence shown here is derived from an EMBL/GenBank/DDBJ whole genome shotgun (WGS) entry which is preliminary data.</text>
</comment>
<evidence type="ECO:0000259" key="1">
    <source>
        <dbReference type="Pfam" id="PF22141"/>
    </source>
</evidence>
<dbReference type="Proteomes" id="UP001271640">
    <property type="component" value="Unassembled WGS sequence"/>
</dbReference>
<dbReference type="InterPro" id="IPR054393">
    <property type="entry name" value="Thiaminase-1_dom"/>
</dbReference>
<dbReference type="NCBIfam" id="TIGR04541">
    <property type="entry name" value="thiaminase_BcmE"/>
    <property type="match status" value="1"/>
</dbReference>
<dbReference type="RefSeq" id="WP_319925965.1">
    <property type="nucleotide sequence ID" value="NZ_VCDP01000027.1"/>
</dbReference>
<dbReference type="Pfam" id="PF22141">
    <property type="entry name" value="Thiaminase-1_dom"/>
    <property type="match status" value="1"/>
</dbReference>
<keyword evidence="2" id="KW-0808">Transferase</keyword>
<proteinExistence type="predicted"/>
<protein>
    <submittedName>
        <fullName evidence="2">Thiamine pyridinylase</fullName>
        <ecNumber evidence="2">2.5.1.2</ecNumber>
    </submittedName>
</protein>
<feature type="domain" description="Thiaminase-1 insert" evidence="1">
    <location>
        <begin position="140"/>
        <end position="284"/>
    </location>
</feature>
<gene>
    <name evidence="2" type="primary">bcmE</name>
    <name evidence="2" type="ORF">FE394_08505</name>
</gene>
<accession>A0ABU4SL19</accession>
<dbReference type="SUPFAM" id="SSF53850">
    <property type="entry name" value="Periplasmic binding protein-like II"/>
    <property type="match status" value="1"/>
</dbReference>
<sequence>MNILKSRKIKYLIVSWFASLLMIGSVFAQDIHVGLYPWVPRVEQFQTELTKIWKQKYPDDNLIFVSDKVWDGGYSTTPSNQLDIYIFDAIYTNYFASNGWLLPLGKSDIDDFDDFFDYAVNGIKVADAESYWGIPQLGCAHILFYNANDTEVHMAQTLTQLKTALKSCQYTGQIPSDRTGLMISMRSSTTNAGLYLQAVYSLYNQMPMNLPFSPVELHSEAITNLRSIMEMSSYENSTKKTASYQHGKWFEKGHGRAFVGFTESLAVLSHATLDNIAFKVMPFSDNTERNTLFYADIIGVYPKQNRTDKELSRIKELANVMASKDYMVSASRPVSDSLQGPESNPQYLMPVRKSIFAKLGSEYPIYNKMQMLVENSSPVLFTMNAQGKTWINKIHADLMSAIRNDFSCEISP</sequence>
<dbReference type="InterPro" id="IPR030901">
    <property type="entry name" value="Thiaminase_BcmE"/>
</dbReference>
<evidence type="ECO:0000313" key="2">
    <source>
        <dbReference type="EMBL" id="MDX7999240.1"/>
    </source>
</evidence>
<dbReference type="EC" id="2.5.1.2" evidence="2"/>
<dbReference type="Gene3D" id="3.40.190.10">
    <property type="entry name" value="Periplasmic binding protein-like II"/>
    <property type="match status" value="2"/>
</dbReference>
<evidence type="ECO:0000313" key="3">
    <source>
        <dbReference type="Proteomes" id="UP001271640"/>
    </source>
</evidence>
<dbReference type="EMBL" id="VCDP01000027">
    <property type="protein sequence ID" value="MDX7999240.1"/>
    <property type="molecule type" value="Genomic_DNA"/>
</dbReference>
<dbReference type="GO" id="GO:0050332">
    <property type="term" value="F:thiamine pyridinylase activity"/>
    <property type="evidence" value="ECO:0007669"/>
    <property type="project" value="UniProtKB-EC"/>
</dbReference>
<keyword evidence="3" id="KW-1185">Reference proteome</keyword>
<reference evidence="3" key="1">
    <citation type="journal article" date="2024" name="Toxins">
        <title>Genome Sequence Analysis of Native Xenorhabdus Strains Isolated from Entomopathogenic Nematodes in Argentina.</title>
        <authorList>
            <person name="Palma L."/>
            <person name="Frizzo L."/>
            <person name="Kaiser S."/>
            <person name="Berry C."/>
            <person name="Caballero P."/>
            <person name="Bode H.B."/>
            <person name="Del Valle E.E."/>
        </authorList>
    </citation>
    <scope>NUCLEOTIDE SEQUENCE [LARGE SCALE GENOMIC DNA]</scope>
    <source>
        <strain evidence="3">Reich</strain>
    </source>
</reference>
<organism evidence="2 3">
    <name type="scientific">Xenorhabdus littoralis</name>
    <dbReference type="NCBI Taxonomy" id="2582835"/>
    <lineage>
        <taxon>Bacteria</taxon>
        <taxon>Pseudomonadati</taxon>
        <taxon>Pseudomonadota</taxon>
        <taxon>Gammaproteobacteria</taxon>
        <taxon>Enterobacterales</taxon>
        <taxon>Morganellaceae</taxon>
        <taxon>Xenorhabdus</taxon>
    </lineage>
</organism>